<organism evidence="3">
    <name type="scientific">Vitrella brassicaformis</name>
    <dbReference type="NCBI Taxonomy" id="1169539"/>
    <lineage>
        <taxon>Eukaryota</taxon>
        <taxon>Sar</taxon>
        <taxon>Alveolata</taxon>
        <taxon>Colpodellida</taxon>
        <taxon>Vitrellaceae</taxon>
        <taxon>Vitrella</taxon>
    </lineage>
</organism>
<sequence>MGRFCFIFFARNFLLRSVLMEPILPALPGPLPASVSLAGRRIGLSSHTVRGRGRDTDQPMEVVSRSTRVYDLSSGKSLPDFVEHAQRHNKSLRSEHTPAQTQTRTPAISHHQ</sequence>
<feature type="compositionally biased region" description="Basic and acidic residues" evidence="1">
    <location>
        <begin position="81"/>
        <end position="96"/>
    </location>
</feature>
<feature type="compositionally biased region" description="Polar residues" evidence="1">
    <location>
        <begin position="97"/>
        <end position="106"/>
    </location>
</feature>
<evidence type="ECO:0000313" key="3">
    <source>
        <dbReference type="EMBL" id="CAD9074483.1"/>
    </source>
</evidence>
<dbReference type="AlphaFoldDB" id="A0A7S1KIW8"/>
<name>A0A7S1KIW8_9ALVE</name>
<proteinExistence type="predicted"/>
<protein>
    <submittedName>
        <fullName evidence="3">Uncharacterized protein</fullName>
    </submittedName>
</protein>
<feature type="signal peptide" evidence="2">
    <location>
        <begin position="1"/>
        <end position="20"/>
    </location>
</feature>
<accession>A0A7S1KIW8</accession>
<reference evidence="3" key="1">
    <citation type="submission" date="2021-01" db="EMBL/GenBank/DDBJ databases">
        <authorList>
            <person name="Corre E."/>
            <person name="Pelletier E."/>
            <person name="Niang G."/>
            <person name="Scheremetjew M."/>
            <person name="Finn R."/>
            <person name="Kale V."/>
            <person name="Holt S."/>
            <person name="Cochrane G."/>
            <person name="Meng A."/>
            <person name="Brown T."/>
            <person name="Cohen L."/>
        </authorList>
    </citation>
    <scope>NUCLEOTIDE SEQUENCE</scope>
    <source>
        <strain evidence="3">CCMP3346</strain>
    </source>
</reference>
<evidence type="ECO:0000256" key="1">
    <source>
        <dbReference type="SAM" id="MobiDB-lite"/>
    </source>
</evidence>
<keyword evidence="2" id="KW-0732">Signal</keyword>
<feature type="region of interest" description="Disordered" evidence="1">
    <location>
        <begin position="80"/>
        <end position="112"/>
    </location>
</feature>
<dbReference type="EMBL" id="HBGB01050459">
    <property type="protein sequence ID" value="CAD9074483.1"/>
    <property type="molecule type" value="Transcribed_RNA"/>
</dbReference>
<evidence type="ECO:0000256" key="2">
    <source>
        <dbReference type="SAM" id="SignalP"/>
    </source>
</evidence>
<feature type="chain" id="PRO_5030504120" evidence="2">
    <location>
        <begin position="21"/>
        <end position="112"/>
    </location>
</feature>
<gene>
    <name evidence="3" type="ORF">VBRA1451_LOCUS29571</name>
</gene>